<feature type="transmembrane region" description="Helical" evidence="6">
    <location>
        <begin position="306"/>
        <end position="324"/>
    </location>
</feature>
<comment type="subcellular location">
    <subcellularLocation>
        <location evidence="1">Membrane</location>
        <topology evidence="1">Multi-pass membrane protein</topology>
    </subcellularLocation>
</comment>
<feature type="compositionally biased region" description="Basic and acidic residues" evidence="5">
    <location>
        <begin position="626"/>
        <end position="656"/>
    </location>
</feature>
<feature type="region of interest" description="Disordered" evidence="5">
    <location>
        <begin position="612"/>
        <end position="656"/>
    </location>
</feature>
<evidence type="ECO:0000256" key="4">
    <source>
        <dbReference type="ARBA" id="ARBA00023136"/>
    </source>
</evidence>
<feature type="transmembrane region" description="Helical" evidence="6">
    <location>
        <begin position="59"/>
        <end position="76"/>
    </location>
</feature>
<keyword evidence="8" id="KW-1185">Reference proteome</keyword>
<feature type="transmembrane region" description="Helical" evidence="6">
    <location>
        <begin position="97"/>
        <end position="115"/>
    </location>
</feature>
<feature type="transmembrane region" description="Helical" evidence="6">
    <location>
        <begin position="393"/>
        <end position="412"/>
    </location>
</feature>
<dbReference type="OrthoDB" id="2241241at2759"/>
<reference evidence="8" key="2">
    <citation type="submission" date="2013-12" db="EMBL/GenBank/DDBJ databases">
        <title>Evolution of pathogenesis and genome organization in the Tremellales.</title>
        <authorList>
            <person name="Cuomo C."/>
            <person name="Litvintseva A."/>
            <person name="Heitman J."/>
            <person name="Chen Y."/>
            <person name="Sun S."/>
            <person name="Springer D."/>
            <person name="Dromer F."/>
            <person name="Young S."/>
            <person name="Zeng Q."/>
            <person name="Chapman S."/>
            <person name="Gujja S."/>
            <person name="Saif S."/>
            <person name="Birren B."/>
        </authorList>
    </citation>
    <scope>NUCLEOTIDE SEQUENCE [LARGE SCALE GENOMIC DNA]</scope>
    <source>
        <strain evidence="8">BCC8398</strain>
    </source>
</reference>
<protein>
    <submittedName>
        <fullName evidence="7">Siderochrome-iron transporter</fullName>
    </submittedName>
</protein>
<dbReference type="EMBL" id="KV700130">
    <property type="protein sequence ID" value="OCF32081.1"/>
    <property type="molecule type" value="Genomic_DNA"/>
</dbReference>
<dbReference type="AlphaFoldDB" id="A0A1B9GM69"/>
<proteinExistence type="predicted"/>
<evidence type="ECO:0000256" key="5">
    <source>
        <dbReference type="SAM" id="MobiDB-lite"/>
    </source>
</evidence>
<feature type="region of interest" description="Disordered" evidence="5">
    <location>
        <begin position="1"/>
        <end position="24"/>
    </location>
</feature>
<feature type="transmembrane region" description="Helical" evidence="6">
    <location>
        <begin position="224"/>
        <end position="245"/>
    </location>
</feature>
<evidence type="ECO:0000256" key="6">
    <source>
        <dbReference type="SAM" id="Phobius"/>
    </source>
</evidence>
<dbReference type="Gene3D" id="1.20.1250.20">
    <property type="entry name" value="MFS general substrate transporter like domains"/>
    <property type="match status" value="2"/>
</dbReference>
<feature type="transmembrane region" description="Helical" evidence="6">
    <location>
        <begin position="121"/>
        <end position="139"/>
    </location>
</feature>
<gene>
    <name evidence="7" type="ORF">I316_06237</name>
</gene>
<dbReference type="GO" id="GO:0005886">
    <property type="term" value="C:plasma membrane"/>
    <property type="evidence" value="ECO:0007669"/>
    <property type="project" value="TreeGrafter"/>
</dbReference>
<dbReference type="InterPro" id="IPR011701">
    <property type="entry name" value="MFS"/>
</dbReference>
<evidence type="ECO:0000256" key="2">
    <source>
        <dbReference type="ARBA" id="ARBA00022692"/>
    </source>
</evidence>
<dbReference type="Proteomes" id="UP000092666">
    <property type="component" value="Unassembled WGS sequence"/>
</dbReference>
<reference evidence="7 8" key="1">
    <citation type="submission" date="2013-07" db="EMBL/GenBank/DDBJ databases">
        <title>The Genome Sequence of Cryptococcus heveanensis BCC8398.</title>
        <authorList>
            <consortium name="The Broad Institute Genome Sequencing Platform"/>
            <person name="Cuomo C."/>
            <person name="Litvintseva A."/>
            <person name="Chen Y."/>
            <person name="Heitman J."/>
            <person name="Sun S."/>
            <person name="Springer D."/>
            <person name="Dromer F."/>
            <person name="Young S.K."/>
            <person name="Zeng Q."/>
            <person name="Gargeya S."/>
            <person name="Fitzgerald M."/>
            <person name="Abouelleil A."/>
            <person name="Alvarado L."/>
            <person name="Berlin A.M."/>
            <person name="Chapman S.B."/>
            <person name="Dewar J."/>
            <person name="Goldberg J."/>
            <person name="Griggs A."/>
            <person name="Gujja S."/>
            <person name="Hansen M."/>
            <person name="Howarth C."/>
            <person name="Imamovic A."/>
            <person name="Larimer J."/>
            <person name="McCowan C."/>
            <person name="Murphy C."/>
            <person name="Pearson M."/>
            <person name="Priest M."/>
            <person name="Roberts A."/>
            <person name="Saif S."/>
            <person name="Shea T."/>
            <person name="Sykes S."/>
            <person name="Wortman J."/>
            <person name="Nusbaum C."/>
            <person name="Birren B."/>
        </authorList>
    </citation>
    <scope>NUCLEOTIDE SEQUENCE [LARGE SCALE GENOMIC DNA]</scope>
    <source>
        <strain evidence="7 8">BCC8398</strain>
    </source>
</reference>
<sequence>MVNPHPAAGRADSYFESPVPQLPINDKETASIDESSIKPDKRGIASASRVLSVITKRDIHIAYGALTLLALSMAFAQYTSGTYTAYATSAFKSHSMLAAAGVVSRVFSMVAYAMVPKIVDNVGRISPMVFITLILLNALSDAMMAGCKNVQTYIGANVFSGLSGTGYEMAVQVYVAETTSIVSRAFWNVAGDSFSSIVTMYSGSEIGGHILDNWGVANGWRWGYGMWCIINVVLAIPFISILFSWHRRVRNDPNREPLPRRGNILQQLFHDYDIIGAMLFAASVALVLVPITMAKGVAAKWGKQNIAMICCGFGILFLFIGWSLPRRYRPTWLPLPRYPLIPWYTLKDRSILAMFIINMCDFMSYGSFTIYFQSFMQVAVRTSPAKASQIDNTLRIVFQVTAITVGLTMRFWTPLCKKLGMGERLFHTKWPIWIGIPLCALGIGLDINFVQHPRRSSSVASFVIAKAIYGIGRGMFQTSSQVAVQAAVKRGELAMATGIFYFAMSLGGAVGVAVAGAVWGNTLPDALRANLPAESKALATVIYGSIAKAISYDPNSEIGLAIRDSYVHTMRILAILATCLQIPMLIGMFFVKNVALTQDEQIAHGGKRIALDKPRDGENVNANLDGKNKRGLREEDSQEPEQEKDHDHEDKLGLRP</sequence>
<dbReference type="PANTHER" id="PTHR23501:SF87">
    <property type="entry name" value="SIDEROPHORE IRON TRANSPORTER 2"/>
    <property type="match status" value="1"/>
</dbReference>
<feature type="transmembrane region" description="Helical" evidence="6">
    <location>
        <begin position="274"/>
        <end position="294"/>
    </location>
</feature>
<feature type="transmembrane region" description="Helical" evidence="6">
    <location>
        <begin position="432"/>
        <end position="450"/>
    </location>
</feature>
<evidence type="ECO:0000256" key="3">
    <source>
        <dbReference type="ARBA" id="ARBA00022989"/>
    </source>
</evidence>
<feature type="transmembrane region" description="Helical" evidence="6">
    <location>
        <begin position="499"/>
        <end position="519"/>
    </location>
</feature>
<accession>A0A1B9GM69</accession>
<evidence type="ECO:0000256" key="1">
    <source>
        <dbReference type="ARBA" id="ARBA00004141"/>
    </source>
</evidence>
<evidence type="ECO:0000313" key="8">
    <source>
        <dbReference type="Proteomes" id="UP000092666"/>
    </source>
</evidence>
<dbReference type="GO" id="GO:0015343">
    <property type="term" value="F:siderophore-iron transmembrane transporter activity"/>
    <property type="evidence" value="ECO:0007669"/>
    <property type="project" value="TreeGrafter"/>
</dbReference>
<dbReference type="PANTHER" id="PTHR23501">
    <property type="entry name" value="MAJOR FACILITATOR SUPERFAMILY"/>
    <property type="match status" value="1"/>
</dbReference>
<keyword evidence="3 6" id="KW-1133">Transmembrane helix</keyword>
<name>A0A1B9GM69_9TREE</name>
<dbReference type="Pfam" id="PF07690">
    <property type="entry name" value="MFS_1"/>
    <property type="match status" value="1"/>
</dbReference>
<evidence type="ECO:0000313" key="7">
    <source>
        <dbReference type="EMBL" id="OCF32081.1"/>
    </source>
</evidence>
<feature type="transmembrane region" description="Helical" evidence="6">
    <location>
        <begin position="572"/>
        <end position="591"/>
    </location>
</feature>
<dbReference type="InterPro" id="IPR036259">
    <property type="entry name" value="MFS_trans_sf"/>
</dbReference>
<dbReference type="SUPFAM" id="SSF103473">
    <property type="entry name" value="MFS general substrate transporter"/>
    <property type="match status" value="2"/>
</dbReference>
<organism evidence="7 8">
    <name type="scientific">Kwoniella heveanensis BCC8398</name>
    <dbReference type="NCBI Taxonomy" id="1296120"/>
    <lineage>
        <taxon>Eukaryota</taxon>
        <taxon>Fungi</taxon>
        <taxon>Dikarya</taxon>
        <taxon>Basidiomycota</taxon>
        <taxon>Agaricomycotina</taxon>
        <taxon>Tremellomycetes</taxon>
        <taxon>Tremellales</taxon>
        <taxon>Cryptococcaceae</taxon>
        <taxon>Kwoniella</taxon>
    </lineage>
</organism>
<keyword evidence="2 6" id="KW-0812">Transmembrane</keyword>
<feature type="transmembrane region" description="Helical" evidence="6">
    <location>
        <begin position="351"/>
        <end position="372"/>
    </location>
</feature>
<keyword evidence="4 6" id="KW-0472">Membrane</keyword>